<keyword evidence="3" id="KW-1185">Reference proteome</keyword>
<feature type="compositionally biased region" description="Acidic residues" evidence="1">
    <location>
        <begin position="52"/>
        <end position="69"/>
    </location>
</feature>
<evidence type="ECO:0000313" key="3">
    <source>
        <dbReference type="Proteomes" id="UP000076580"/>
    </source>
</evidence>
<dbReference type="Pfam" id="PF08589">
    <property type="entry name" value="ATG43"/>
    <property type="match status" value="1"/>
</dbReference>
<dbReference type="GO" id="GO:0000423">
    <property type="term" value="P:mitophagy"/>
    <property type="evidence" value="ECO:0007669"/>
    <property type="project" value="InterPro"/>
</dbReference>
<dbReference type="EMBL" id="LAYC01000002">
    <property type="protein sequence ID" value="KYK57845.1"/>
    <property type="molecule type" value="Genomic_DNA"/>
</dbReference>
<name>A0A151GL59_DRECN</name>
<dbReference type="Proteomes" id="UP000076580">
    <property type="component" value="Chromosome 02"/>
</dbReference>
<gene>
    <name evidence="2" type="ORF">DCS_04858</name>
</gene>
<dbReference type="GO" id="GO:0140580">
    <property type="term" value="F:mitochondrion autophagosome adaptor activity"/>
    <property type="evidence" value="ECO:0007669"/>
    <property type="project" value="InterPro"/>
</dbReference>
<dbReference type="InParanoid" id="A0A151GL59"/>
<dbReference type="AlphaFoldDB" id="A0A151GL59"/>
<dbReference type="GeneID" id="63717501"/>
<dbReference type="PANTHER" id="PTHR38699">
    <property type="entry name" value="CHROMOSOME 1, WHOLE GENOME SHOTGUN SEQUENCE"/>
    <property type="match status" value="1"/>
</dbReference>
<comment type="caution">
    <text evidence="2">The sequence shown here is derived from an EMBL/GenBank/DDBJ whole genome shotgun (WGS) entry which is preliminary data.</text>
</comment>
<accession>A0A151GL59</accession>
<dbReference type="PANTHER" id="PTHR38699:SF1">
    <property type="entry name" value="MITOPHAGY RECEPTOR ATG43"/>
    <property type="match status" value="1"/>
</dbReference>
<evidence type="ECO:0000256" key="1">
    <source>
        <dbReference type="SAM" id="MobiDB-lite"/>
    </source>
</evidence>
<sequence length="190" mass="21546">MADELGEKSAISSIPGELATTLQTAHLRRDPNLQFDAAPSTAADKKVVVVPDPDDEPHDDADNIDEDDIPYSVLSPAPRPRQLPPLPDLRFEQSYLRSIAGADTWWKVVLITTRDQVGTLCARRRNRIDVPLMQVIMPLAQGLIYNLLLCGWQQWNRNARLHGNSVGARVRRWWYGVNKWPISKPHHSMR</sequence>
<proteinExistence type="predicted"/>
<evidence type="ECO:0008006" key="4">
    <source>
        <dbReference type="Google" id="ProtNLM"/>
    </source>
</evidence>
<feature type="region of interest" description="Disordered" evidence="1">
    <location>
        <begin position="30"/>
        <end position="82"/>
    </location>
</feature>
<protein>
    <recommendedName>
        <fullName evidence="4">DUF1770 domain containing protein</fullName>
    </recommendedName>
</protein>
<evidence type="ECO:0000313" key="2">
    <source>
        <dbReference type="EMBL" id="KYK57845.1"/>
    </source>
</evidence>
<dbReference type="InterPro" id="IPR013898">
    <property type="entry name" value="Atg43"/>
</dbReference>
<organism evidence="2 3">
    <name type="scientific">Drechmeria coniospora</name>
    <name type="common">Nematophagous fungus</name>
    <name type="synonym">Meria coniospora</name>
    <dbReference type="NCBI Taxonomy" id="98403"/>
    <lineage>
        <taxon>Eukaryota</taxon>
        <taxon>Fungi</taxon>
        <taxon>Dikarya</taxon>
        <taxon>Ascomycota</taxon>
        <taxon>Pezizomycotina</taxon>
        <taxon>Sordariomycetes</taxon>
        <taxon>Hypocreomycetidae</taxon>
        <taxon>Hypocreales</taxon>
        <taxon>Ophiocordycipitaceae</taxon>
        <taxon>Drechmeria</taxon>
    </lineage>
</organism>
<dbReference type="STRING" id="98403.A0A151GL59"/>
<dbReference type="RefSeq" id="XP_040657197.1">
    <property type="nucleotide sequence ID" value="XM_040802164.1"/>
</dbReference>
<reference evidence="2 3" key="1">
    <citation type="journal article" date="2016" name="Sci. Rep.">
        <title>Insights into Adaptations to a Near-Obligate Nematode Endoparasitic Lifestyle from the Finished Genome of Drechmeria coniospora.</title>
        <authorList>
            <person name="Zhang L."/>
            <person name="Zhou Z."/>
            <person name="Guo Q."/>
            <person name="Fokkens L."/>
            <person name="Miskei M."/>
            <person name="Pocsi I."/>
            <person name="Zhang W."/>
            <person name="Chen M."/>
            <person name="Wang L."/>
            <person name="Sun Y."/>
            <person name="Donzelli B.G."/>
            <person name="Gibson D.M."/>
            <person name="Nelson D.R."/>
            <person name="Luo J.G."/>
            <person name="Rep M."/>
            <person name="Liu H."/>
            <person name="Yang S."/>
            <person name="Wang J."/>
            <person name="Krasnoff S.B."/>
            <person name="Xu Y."/>
            <person name="Molnar I."/>
            <person name="Lin M."/>
        </authorList>
    </citation>
    <scope>NUCLEOTIDE SEQUENCE [LARGE SCALE GENOMIC DNA]</scope>
    <source>
        <strain evidence="2 3">ARSEF 6962</strain>
    </source>
</reference>